<proteinExistence type="predicted"/>
<evidence type="ECO:0000259" key="1">
    <source>
        <dbReference type="Pfam" id="PF04471"/>
    </source>
</evidence>
<dbReference type="SUPFAM" id="SSF52980">
    <property type="entry name" value="Restriction endonuclease-like"/>
    <property type="match status" value="1"/>
</dbReference>
<feature type="domain" description="Restriction endonuclease type IV Mrr" evidence="1">
    <location>
        <begin position="206"/>
        <end position="317"/>
    </location>
</feature>
<dbReference type="GO" id="GO:0003677">
    <property type="term" value="F:DNA binding"/>
    <property type="evidence" value="ECO:0007669"/>
    <property type="project" value="InterPro"/>
</dbReference>
<dbReference type="Proteomes" id="UP000028680">
    <property type="component" value="Chromosome"/>
</dbReference>
<dbReference type="InterPro" id="IPR011856">
    <property type="entry name" value="tRNA_endonuc-like_dom_sf"/>
</dbReference>
<dbReference type="REBASE" id="91056">
    <property type="entry name" value="PteRCA23MrrP"/>
</dbReference>
<dbReference type="InterPro" id="IPR052906">
    <property type="entry name" value="Type_IV_Methyl-Rstrct_Enzyme"/>
</dbReference>
<dbReference type="InterPro" id="IPR011335">
    <property type="entry name" value="Restrct_endonuc-II-like"/>
</dbReference>
<evidence type="ECO:0000313" key="3">
    <source>
        <dbReference type="Proteomes" id="UP000028680"/>
    </source>
</evidence>
<dbReference type="Gene3D" id="3.40.1350.10">
    <property type="match status" value="1"/>
</dbReference>
<protein>
    <recommendedName>
        <fullName evidence="1">Restriction endonuclease type IV Mrr domain-containing protein</fullName>
    </recommendedName>
</protein>
<name>A0AAN0RGW8_9RHOB</name>
<sequence>MTNYKVWGVHMGVHVSDRPIEGGYIAVGWPELGDLATIESTRDAFKKCLDQTYPNKKPGAIPVDAGTLFKFAHELKAGDIVIYPSKGDRMVNIGRLKGKLRHDVGDQDEYPNKHDVEWLGHFPRDEFSQSALNEIGSFISLFRVQRHAAEFLGKIGVNPEQGVQDRAPQLADQSEEFTDDETAIGVAGALAETSARDFVIRRLTTQLSGHEFEFFVAHLMECMGYKARVTSKSGDGGVDVVAHMDPLGFQPPIVKVQCKITTGKTQRPEVDQLLGTLGDGEYGLFINLGSFARGAIELERNRAKLRLLGGDQVVDLIFEHYAKLSPQYRSLLPLKQIFVPDSGPLDR</sequence>
<dbReference type="KEGG" id="ptp:RCA23_c03760"/>
<dbReference type="PANTHER" id="PTHR30015">
    <property type="entry name" value="MRR RESTRICTION SYSTEM PROTEIN"/>
    <property type="match status" value="1"/>
</dbReference>
<dbReference type="AlphaFoldDB" id="A0AAN0RGW8"/>
<dbReference type="PANTHER" id="PTHR30015:SF7">
    <property type="entry name" value="TYPE IV METHYL-DIRECTED RESTRICTION ENZYME ECOKMRR"/>
    <property type="match status" value="1"/>
</dbReference>
<dbReference type="Pfam" id="PF04471">
    <property type="entry name" value="Mrr_cat"/>
    <property type="match status" value="1"/>
</dbReference>
<evidence type="ECO:0000313" key="2">
    <source>
        <dbReference type="EMBL" id="AII85938.1"/>
    </source>
</evidence>
<dbReference type="GO" id="GO:0009307">
    <property type="term" value="P:DNA restriction-modification system"/>
    <property type="evidence" value="ECO:0007669"/>
    <property type="project" value="InterPro"/>
</dbReference>
<keyword evidence="3" id="KW-1185">Reference proteome</keyword>
<dbReference type="InterPro" id="IPR007560">
    <property type="entry name" value="Restrct_endonuc_IV_Mrr"/>
</dbReference>
<dbReference type="GO" id="GO:0015666">
    <property type="term" value="F:restriction endodeoxyribonuclease activity"/>
    <property type="evidence" value="ECO:0007669"/>
    <property type="project" value="TreeGrafter"/>
</dbReference>
<organism evidence="2 3">
    <name type="scientific">Planktomarina temperata RCA23</name>
    <dbReference type="NCBI Taxonomy" id="666509"/>
    <lineage>
        <taxon>Bacteria</taxon>
        <taxon>Pseudomonadati</taxon>
        <taxon>Pseudomonadota</taxon>
        <taxon>Alphaproteobacteria</taxon>
        <taxon>Rhodobacterales</taxon>
        <taxon>Paracoccaceae</taxon>
        <taxon>Planktomarina</taxon>
    </lineage>
</organism>
<gene>
    <name evidence="2" type="ORF">RCA23_c03760</name>
</gene>
<accession>A0AAN0RGW8</accession>
<dbReference type="EMBL" id="CP003984">
    <property type="protein sequence ID" value="AII85938.1"/>
    <property type="molecule type" value="Genomic_DNA"/>
</dbReference>
<reference evidence="2 3" key="1">
    <citation type="journal article" date="2014" name="ISME J.">
        <title>Adaptation of an abundant Roseobacter RCA organism to pelagic systems revealed by genomic and transcriptomic analyses.</title>
        <authorList>
            <person name="Voget S."/>
            <person name="Wemheuer B."/>
            <person name="Brinkhoff T."/>
            <person name="Vollmers J."/>
            <person name="Dietrich S."/>
            <person name="Giebel H.A."/>
            <person name="Beardsley C."/>
            <person name="Sardemann C."/>
            <person name="Bakenhus I."/>
            <person name="Billerbeck S."/>
            <person name="Daniel R."/>
            <person name="Simon M."/>
        </authorList>
    </citation>
    <scope>NUCLEOTIDE SEQUENCE [LARGE SCALE GENOMIC DNA]</scope>
    <source>
        <strain evidence="2 3">RCA23</strain>
    </source>
</reference>